<sequence length="101" mass="12207">MPEKKHYSPEFKEYVAKMVLDDGKKIKDISIELKLPYHTLTKWVARERNHRKELEKSRKSELLSATEYKKQLEDERKRVADLEEEVDILKKAMHIFNQNHK</sequence>
<dbReference type="InterPro" id="IPR002514">
    <property type="entry name" value="Transposase_8"/>
</dbReference>
<name>A0ABU0DXB3_9BACI</name>
<dbReference type="SUPFAM" id="SSF46689">
    <property type="entry name" value="Homeodomain-like"/>
    <property type="match status" value="1"/>
</dbReference>
<dbReference type="Gene3D" id="1.10.10.60">
    <property type="entry name" value="Homeodomain-like"/>
    <property type="match status" value="1"/>
</dbReference>
<dbReference type="EMBL" id="JAUSUP010000029">
    <property type="protein sequence ID" value="MDQ0353092.1"/>
    <property type="molecule type" value="Genomic_DNA"/>
</dbReference>
<feature type="coiled-coil region" evidence="1">
    <location>
        <begin position="65"/>
        <end position="99"/>
    </location>
</feature>
<dbReference type="Proteomes" id="UP001236723">
    <property type="component" value="Unassembled WGS sequence"/>
</dbReference>
<keyword evidence="3" id="KW-1185">Reference proteome</keyword>
<reference evidence="2 3" key="1">
    <citation type="submission" date="2023-07" db="EMBL/GenBank/DDBJ databases">
        <title>Genomic Encyclopedia of Type Strains, Phase IV (KMG-IV): sequencing the most valuable type-strain genomes for metagenomic binning, comparative biology and taxonomic classification.</title>
        <authorList>
            <person name="Goeker M."/>
        </authorList>
    </citation>
    <scope>NUCLEOTIDE SEQUENCE [LARGE SCALE GENOMIC DNA]</scope>
    <source>
        <strain evidence="2 3">DSM 15448</strain>
    </source>
</reference>
<comment type="caution">
    <text evidence="2">The sequence shown here is derived from an EMBL/GenBank/DDBJ whole genome shotgun (WGS) entry which is preliminary data.</text>
</comment>
<dbReference type="InterPro" id="IPR009057">
    <property type="entry name" value="Homeodomain-like_sf"/>
</dbReference>
<proteinExistence type="predicted"/>
<keyword evidence="1" id="KW-0175">Coiled coil</keyword>
<evidence type="ECO:0000313" key="3">
    <source>
        <dbReference type="Proteomes" id="UP001236723"/>
    </source>
</evidence>
<dbReference type="Pfam" id="PF01527">
    <property type="entry name" value="HTH_Tnp_1"/>
    <property type="match status" value="1"/>
</dbReference>
<accession>A0ABU0DXB3</accession>
<evidence type="ECO:0000313" key="2">
    <source>
        <dbReference type="EMBL" id="MDQ0353092.1"/>
    </source>
</evidence>
<organism evidence="2 3">
    <name type="scientific">Alkalibacillus filiformis</name>
    <dbReference type="NCBI Taxonomy" id="200990"/>
    <lineage>
        <taxon>Bacteria</taxon>
        <taxon>Bacillati</taxon>
        <taxon>Bacillota</taxon>
        <taxon>Bacilli</taxon>
        <taxon>Bacillales</taxon>
        <taxon>Bacillaceae</taxon>
        <taxon>Alkalibacillus</taxon>
    </lineage>
</organism>
<evidence type="ECO:0000256" key="1">
    <source>
        <dbReference type="SAM" id="Coils"/>
    </source>
</evidence>
<gene>
    <name evidence="2" type="ORF">J2R98_002954</name>
</gene>
<protein>
    <submittedName>
        <fullName evidence="2">Transposase</fullName>
    </submittedName>
</protein>